<name>A0A4C1UIV2_EUMVA</name>
<comment type="caution">
    <text evidence="1">The sequence shown here is derived from an EMBL/GenBank/DDBJ whole genome shotgun (WGS) entry which is preliminary data.</text>
</comment>
<keyword evidence="2" id="KW-1185">Reference proteome</keyword>
<evidence type="ECO:0000313" key="1">
    <source>
        <dbReference type="EMBL" id="GBP25902.1"/>
    </source>
</evidence>
<proteinExistence type="predicted"/>
<accession>A0A4C1UIV2</accession>
<organism evidence="1 2">
    <name type="scientific">Eumeta variegata</name>
    <name type="common">Bagworm moth</name>
    <name type="synonym">Eumeta japonica</name>
    <dbReference type="NCBI Taxonomy" id="151549"/>
    <lineage>
        <taxon>Eukaryota</taxon>
        <taxon>Metazoa</taxon>
        <taxon>Ecdysozoa</taxon>
        <taxon>Arthropoda</taxon>
        <taxon>Hexapoda</taxon>
        <taxon>Insecta</taxon>
        <taxon>Pterygota</taxon>
        <taxon>Neoptera</taxon>
        <taxon>Endopterygota</taxon>
        <taxon>Lepidoptera</taxon>
        <taxon>Glossata</taxon>
        <taxon>Ditrysia</taxon>
        <taxon>Tineoidea</taxon>
        <taxon>Psychidae</taxon>
        <taxon>Oiketicinae</taxon>
        <taxon>Eumeta</taxon>
    </lineage>
</organism>
<dbReference type="AlphaFoldDB" id="A0A4C1UIV2"/>
<dbReference type="OrthoDB" id="7480128at2759"/>
<evidence type="ECO:0000313" key="2">
    <source>
        <dbReference type="Proteomes" id="UP000299102"/>
    </source>
</evidence>
<dbReference type="EMBL" id="BGZK01000173">
    <property type="protein sequence ID" value="GBP25902.1"/>
    <property type="molecule type" value="Genomic_DNA"/>
</dbReference>
<protein>
    <submittedName>
        <fullName evidence="1">Uncharacterized protein</fullName>
    </submittedName>
</protein>
<dbReference type="Proteomes" id="UP000299102">
    <property type="component" value="Unassembled WGS sequence"/>
</dbReference>
<gene>
    <name evidence="1" type="ORF">EVAR_81787_1</name>
</gene>
<sequence length="170" mass="18978">MSFCLKQVLSGHGCFWKYLYQIVKKERSAECHQCGVRLEDTAQGILEICPAWETQRATLTAVKEVTGRKRLKIALCLKSAADILGEGDNAYTSPIFPFTPDGSGLWEVCHPFSGKRWSARISAILSLVFRSKQKYLTPLGKQINAQGHRSGPSTRLREGRPGLLVCRRPT</sequence>
<reference evidence="1 2" key="1">
    <citation type="journal article" date="2019" name="Commun. Biol.">
        <title>The bagworm genome reveals a unique fibroin gene that provides high tensile strength.</title>
        <authorList>
            <person name="Kono N."/>
            <person name="Nakamura H."/>
            <person name="Ohtoshi R."/>
            <person name="Tomita M."/>
            <person name="Numata K."/>
            <person name="Arakawa K."/>
        </authorList>
    </citation>
    <scope>NUCLEOTIDE SEQUENCE [LARGE SCALE GENOMIC DNA]</scope>
</reference>